<evidence type="ECO:0000313" key="1">
    <source>
        <dbReference type="EMBL" id="OQU91422.1"/>
    </source>
</evidence>
<name>A0A1Z5S665_SORBI</name>
<sequence length="354" mass="41207">MLFARPGVGSERVATTDRDRNHHHLEYEFLAFDPAVSSDYEVVMVPYVVVPPESKDVGEPGGGGAGAMLHSEWPPSPWILTVFSSATGLWEERSFLRRGEPAGTVADLRPNWWRNWREDGRAEYWRGMLYVHCETNFVMRISLSDSTYRVIKPPRCFGDHQEFVIGRSKKGIYSAFLDDKYRLWIWILDESCDDQIEWKLMHDSGRGIAFPSPSLGRGPWILYDLGSEDQDDEDEAQAQLDQHQDDQNEAQLDQEFEWNSDDDNDSNIILPTDDVTEERRRFVQVMAFHPYKEIVFFHVSSTRVMAYHLSSSKVQDLGALLPVTFMSWQRHEYIRNYFPYTPCWMGELPEEEFE</sequence>
<dbReference type="Gramene" id="OQU91422">
    <property type="protein sequence ID" value="OQU91422"/>
    <property type="gene ID" value="SORBI_3001G177600"/>
</dbReference>
<keyword evidence="2" id="KW-1185">Reference proteome</keyword>
<dbReference type="eggNOG" id="ENOG502R3X7">
    <property type="taxonomic scope" value="Eukaryota"/>
</dbReference>
<accession>A0A1Z5S665</accession>
<protein>
    <recommendedName>
        <fullName evidence="3">F-box associated domain-containing protein</fullName>
    </recommendedName>
</protein>
<dbReference type="OMA" id="AQHEYIS"/>
<dbReference type="Proteomes" id="UP000000768">
    <property type="component" value="Chromosome 1"/>
</dbReference>
<dbReference type="EMBL" id="CM000760">
    <property type="protein sequence ID" value="OQU91422.1"/>
    <property type="molecule type" value="Genomic_DNA"/>
</dbReference>
<dbReference type="OrthoDB" id="639965at2759"/>
<dbReference type="AlphaFoldDB" id="A0A1Z5S665"/>
<reference evidence="2" key="2">
    <citation type="journal article" date="2018" name="Plant J.">
        <title>The Sorghum bicolor reference genome: improved assembly, gene annotations, a transcriptome atlas, and signatures of genome organization.</title>
        <authorList>
            <person name="McCormick R.F."/>
            <person name="Truong S.K."/>
            <person name="Sreedasyam A."/>
            <person name="Jenkins J."/>
            <person name="Shu S."/>
            <person name="Sims D."/>
            <person name="Kennedy M."/>
            <person name="Amirebrahimi M."/>
            <person name="Weers B.D."/>
            <person name="McKinley B."/>
            <person name="Mattison A."/>
            <person name="Morishige D.T."/>
            <person name="Grimwood J."/>
            <person name="Schmutz J."/>
            <person name="Mullet J.E."/>
        </authorList>
    </citation>
    <scope>NUCLEOTIDE SEQUENCE [LARGE SCALE GENOMIC DNA]</scope>
    <source>
        <strain evidence="2">cv. BTx623</strain>
    </source>
</reference>
<evidence type="ECO:0000313" key="2">
    <source>
        <dbReference type="Proteomes" id="UP000000768"/>
    </source>
</evidence>
<gene>
    <name evidence="1" type="ORF">SORBI_3001G177600</name>
</gene>
<organism evidence="1 2">
    <name type="scientific">Sorghum bicolor</name>
    <name type="common">Sorghum</name>
    <name type="synonym">Sorghum vulgare</name>
    <dbReference type="NCBI Taxonomy" id="4558"/>
    <lineage>
        <taxon>Eukaryota</taxon>
        <taxon>Viridiplantae</taxon>
        <taxon>Streptophyta</taxon>
        <taxon>Embryophyta</taxon>
        <taxon>Tracheophyta</taxon>
        <taxon>Spermatophyta</taxon>
        <taxon>Magnoliopsida</taxon>
        <taxon>Liliopsida</taxon>
        <taxon>Poales</taxon>
        <taxon>Poaceae</taxon>
        <taxon>PACMAD clade</taxon>
        <taxon>Panicoideae</taxon>
        <taxon>Andropogonodae</taxon>
        <taxon>Andropogoneae</taxon>
        <taxon>Sorghinae</taxon>
        <taxon>Sorghum</taxon>
    </lineage>
</organism>
<dbReference type="PANTHER" id="PTHR34591">
    <property type="entry name" value="OS03G0653100 PROTEIN-RELATED"/>
    <property type="match status" value="1"/>
</dbReference>
<dbReference type="PANTHER" id="PTHR34591:SF54">
    <property type="entry name" value="F-BOX DOMAIN CONTAINING PROTEIN, EXPRESSED"/>
    <property type="match status" value="1"/>
</dbReference>
<reference evidence="1 2" key="1">
    <citation type="journal article" date="2009" name="Nature">
        <title>The Sorghum bicolor genome and the diversification of grasses.</title>
        <authorList>
            <person name="Paterson A.H."/>
            <person name="Bowers J.E."/>
            <person name="Bruggmann R."/>
            <person name="Dubchak I."/>
            <person name="Grimwood J."/>
            <person name="Gundlach H."/>
            <person name="Haberer G."/>
            <person name="Hellsten U."/>
            <person name="Mitros T."/>
            <person name="Poliakov A."/>
            <person name="Schmutz J."/>
            <person name="Spannagl M."/>
            <person name="Tang H."/>
            <person name="Wang X."/>
            <person name="Wicker T."/>
            <person name="Bharti A.K."/>
            <person name="Chapman J."/>
            <person name="Feltus F.A."/>
            <person name="Gowik U."/>
            <person name="Grigoriev I.V."/>
            <person name="Lyons E."/>
            <person name="Maher C.A."/>
            <person name="Martis M."/>
            <person name="Narechania A."/>
            <person name="Otillar R.P."/>
            <person name="Penning B.W."/>
            <person name="Salamov A.A."/>
            <person name="Wang Y."/>
            <person name="Zhang L."/>
            <person name="Carpita N.C."/>
            <person name="Freeling M."/>
            <person name="Gingle A.R."/>
            <person name="Hash C.T."/>
            <person name="Keller B."/>
            <person name="Klein P."/>
            <person name="Kresovich S."/>
            <person name="McCann M.C."/>
            <person name="Ming R."/>
            <person name="Peterson D.G."/>
            <person name="Mehboob-ur-Rahman"/>
            <person name="Ware D."/>
            <person name="Westhoff P."/>
            <person name="Mayer K.F."/>
            <person name="Messing J."/>
            <person name="Rokhsar D.S."/>
        </authorList>
    </citation>
    <scope>NUCLEOTIDE SEQUENCE [LARGE SCALE GENOMIC DNA]</scope>
    <source>
        <strain evidence="2">cv. BTx623</strain>
    </source>
</reference>
<evidence type="ECO:0008006" key="3">
    <source>
        <dbReference type="Google" id="ProtNLM"/>
    </source>
</evidence>
<proteinExistence type="predicted"/>
<dbReference type="InParanoid" id="A0A1Z5S665"/>